<dbReference type="InterPro" id="IPR042171">
    <property type="entry name" value="Acyl-CoA_hotdog"/>
</dbReference>
<dbReference type="Proteomes" id="UP000249264">
    <property type="component" value="Chromosome 1"/>
</dbReference>
<dbReference type="SUPFAM" id="SSF54637">
    <property type="entry name" value="Thioesterase/thiol ester dehydrase-isomerase"/>
    <property type="match status" value="2"/>
</dbReference>
<comment type="similarity">
    <text evidence="1">Belongs to the C/M/P thioester hydrolase family.</text>
</comment>
<dbReference type="GO" id="GO:0006637">
    <property type="term" value="P:acyl-CoA metabolic process"/>
    <property type="evidence" value="ECO:0007669"/>
    <property type="project" value="InterPro"/>
</dbReference>
<feature type="domain" description="Acyl-CoA thioesterase 2 C-terminal" evidence="3">
    <location>
        <begin position="167"/>
        <end position="268"/>
    </location>
</feature>
<organism evidence="6 7">
    <name type="scientific">Corynebacterium minutissimum</name>
    <dbReference type="NCBI Taxonomy" id="38301"/>
    <lineage>
        <taxon>Bacteria</taxon>
        <taxon>Bacillati</taxon>
        <taxon>Actinomycetota</taxon>
        <taxon>Actinomycetes</taxon>
        <taxon>Mycobacteriales</taxon>
        <taxon>Corynebacteriaceae</taxon>
        <taxon>Corynebacterium</taxon>
    </lineage>
</organism>
<dbReference type="Gene3D" id="2.40.160.210">
    <property type="entry name" value="Acyl-CoA thioesterase, double hotdog domain"/>
    <property type="match status" value="1"/>
</dbReference>
<dbReference type="InterPro" id="IPR049449">
    <property type="entry name" value="TesB_ACOT8-like_N"/>
</dbReference>
<dbReference type="OrthoDB" id="9781019at2"/>
<evidence type="ECO:0000313" key="5">
    <source>
        <dbReference type="EMBL" id="QPS59049.1"/>
    </source>
</evidence>
<dbReference type="InterPro" id="IPR025652">
    <property type="entry name" value="TesB_C"/>
</dbReference>
<dbReference type="RefSeq" id="WP_039676896.1">
    <property type="nucleotide sequence ID" value="NZ_CP065689.1"/>
</dbReference>
<dbReference type="STRING" id="38301.NX84_11995"/>
<dbReference type="EMBL" id="LS483460">
    <property type="protein sequence ID" value="SQH99789.1"/>
    <property type="molecule type" value="Genomic_DNA"/>
</dbReference>
<dbReference type="Pfam" id="PF02551">
    <property type="entry name" value="Acyl_CoA_thio"/>
    <property type="match status" value="1"/>
</dbReference>
<protein>
    <submittedName>
        <fullName evidence="5 6">Acyl-CoA thioesterase</fullName>
        <ecNumber evidence="6">3.1.2.-</ecNumber>
    </submittedName>
</protein>
<evidence type="ECO:0000313" key="6">
    <source>
        <dbReference type="EMBL" id="SQH99789.1"/>
    </source>
</evidence>
<keyword evidence="2 6" id="KW-0378">Hydrolase</keyword>
<evidence type="ECO:0000259" key="3">
    <source>
        <dbReference type="Pfam" id="PF02551"/>
    </source>
</evidence>
<gene>
    <name evidence="6" type="primary">tesB</name>
    <name evidence="5" type="ORF">I6G51_09025</name>
    <name evidence="6" type="ORF">NCTC10288_01086</name>
</gene>
<evidence type="ECO:0000256" key="2">
    <source>
        <dbReference type="ARBA" id="ARBA00022801"/>
    </source>
</evidence>
<name>A0A2X4RCT5_9CORY</name>
<dbReference type="EC" id="3.1.2.-" evidence="6"/>
<dbReference type="GO" id="GO:0047617">
    <property type="term" value="F:fatty acyl-CoA hydrolase activity"/>
    <property type="evidence" value="ECO:0007669"/>
    <property type="project" value="InterPro"/>
</dbReference>
<dbReference type="CDD" id="cd03445">
    <property type="entry name" value="Thioesterase_II_repeat2"/>
    <property type="match status" value="1"/>
</dbReference>
<evidence type="ECO:0000313" key="7">
    <source>
        <dbReference type="Proteomes" id="UP000249264"/>
    </source>
</evidence>
<dbReference type="AlphaFoldDB" id="A0A2X4RCT5"/>
<reference evidence="5 8" key="2">
    <citation type="submission" date="2020-12" db="EMBL/GenBank/DDBJ databases">
        <title>FDA dAtabase for Regulatory Grade micrObial Sequences (FDA-ARGOS): Supporting development and validation of Infectious Disease Dx tests.</title>
        <authorList>
            <person name="Sproer C."/>
            <person name="Gronow S."/>
            <person name="Severitt S."/>
            <person name="Schroder I."/>
            <person name="Tallon L."/>
            <person name="Sadzewicz L."/>
            <person name="Zhao X."/>
            <person name="Boylan J."/>
            <person name="Ott S."/>
            <person name="Bowen H."/>
            <person name="Vavikolanu K."/>
            <person name="Mehta A."/>
            <person name="Aluvathingal J."/>
            <person name="Nadendla S."/>
            <person name="Lowell S."/>
            <person name="Myers T."/>
            <person name="Yan Y."/>
            <person name="Sichtig H."/>
        </authorList>
    </citation>
    <scope>NUCLEOTIDE SEQUENCE [LARGE SCALE GENOMIC DNA]</scope>
    <source>
        <strain evidence="5 8">FDAARGOS_894</strain>
    </source>
</reference>
<dbReference type="KEGG" id="cmin:NCTC10288_01086"/>
<dbReference type="PANTHER" id="PTHR11066:SF34">
    <property type="entry name" value="ACYL-COENZYME A THIOESTERASE 8"/>
    <property type="match status" value="1"/>
</dbReference>
<feature type="domain" description="Acyl-CoA thioesterase-like N-terminal HotDog" evidence="4">
    <location>
        <begin position="29"/>
        <end position="104"/>
    </location>
</feature>
<evidence type="ECO:0000313" key="8">
    <source>
        <dbReference type="Proteomes" id="UP000594905"/>
    </source>
</evidence>
<dbReference type="PANTHER" id="PTHR11066">
    <property type="entry name" value="ACYL-COA THIOESTERASE"/>
    <property type="match status" value="1"/>
</dbReference>
<accession>A0A2X4RCT5</accession>
<dbReference type="GeneID" id="70782998"/>
<dbReference type="CDD" id="cd03444">
    <property type="entry name" value="Thioesterase_II_repeat1"/>
    <property type="match status" value="1"/>
</dbReference>
<sequence length="288" mass="31843">MASVAQAVDIEQVGEDTFRSPIVPSRIERTFGGQTMAQALHAAQRTVEGKLAHSLHCYFVGPGDSSQPATLHVERVRDGRSFATRHVRVFQEERLIFVLIASFHKSGDTGPEHQDPMPVVPAPETITESPYATRIILKEWEDWDVRLVPEKDRDPTAAETTGAGFRNIWFRNTGAALADAPSQALHQAALLYMSDMTLIRSALLPHQGDRIQLASLDHSLWFLRPVRADEWMLYSQSSPSAQSGTGLAQGKIFNQRGELVAVAMQEGLTRTMREDVSGSTANGNWQNV</sequence>
<dbReference type="Pfam" id="PF13622">
    <property type="entry name" value="4HBT_3"/>
    <property type="match status" value="1"/>
</dbReference>
<keyword evidence="8" id="KW-1185">Reference proteome</keyword>
<evidence type="ECO:0000256" key="1">
    <source>
        <dbReference type="ARBA" id="ARBA00006538"/>
    </source>
</evidence>
<dbReference type="EMBL" id="CP065689">
    <property type="protein sequence ID" value="QPS59049.1"/>
    <property type="molecule type" value="Genomic_DNA"/>
</dbReference>
<reference evidence="6 7" key="1">
    <citation type="submission" date="2018-06" db="EMBL/GenBank/DDBJ databases">
        <authorList>
            <consortium name="Pathogen Informatics"/>
            <person name="Doyle S."/>
        </authorList>
    </citation>
    <scope>NUCLEOTIDE SEQUENCE [LARGE SCALE GENOMIC DNA]</scope>
    <source>
        <strain evidence="6 7">NCTC10288</strain>
    </source>
</reference>
<dbReference type="Proteomes" id="UP000594905">
    <property type="component" value="Chromosome"/>
</dbReference>
<proteinExistence type="inferred from homology"/>
<dbReference type="InterPro" id="IPR003703">
    <property type="entry name" value="Acyl_CoA_thio"/>
</dbReference>
<dbReference type="GO" id="GO:0009062">
    <property type="term" value="P:fatty acid catabolic process"/>
    <property type="evidence" value="ECO:0007669"/>
    <property type="project" value="TreeGrafter"/>
</dbReference>
<dbReference type="InterPro" id="IPR029069">
    <property type="entry name" value="HotDog_dom_sf"/>
</dbReference>
<evidence type="ECO:0000259" key="4">
    <source>
        <dbReference type="Pfam" id="PF13622"/>
    </source>
</evidence>